<keyword evidence="1" id="KW-0472">Membrane</keyword>
<dbReference type="Proteomes" id="UP001501734">
    <property type="component" value="Unassembled WGS sequence"/>
</dbReference>
<evidence type="ECO:0000256" key="1">
    <source>
        <dbReference type="SAM" id="Phobius"/>
    </source>
</evidence>
<feature type="transmembrane region" description="Helical" evidence="1">
    <location>
        <begin position="15"/>
        <end position="32"/>
    </location>
</feature>
<dbReference type="EMBL" id="BAABDL010000121">
    <property type="protein sequence ID" value="GAA4077028.1"/>
    <property type="molecule type" value="Genomic_DNA"/>
</dbReference>
<organism evidence="2 3">
    <name type="scientific">Amphibacillus indicireducens</name>
    <dbReference type="NCBI Taxonomy" id="1076330"/>
    <lineage>
        <taxon>Bacteria</taxon>
        <taxon>Bacillati</taxon>
        <taxon>Bacillota</taxon>
        <taxon>Bacilli</taxon>
        <taxon>Bacillales</taxon>
        <taxon>Bacillaceae</taxon>
        <taxon>Amphibacillus</taxon>
    </lineage>
</organism>
<name>A0ABP7VY37_9BACI</name>
<keyword evidence="3" id="KW-1185">Reference proteome</keyword>
<proteinExistence type="predicted"/>
<accession>A0ABP7VY37</accession>
<gene>
    <name evidence="2" type="ORF">GCM10022410_22240</name>
</gene>
<sequence length="45" mass="5255">MRENSISWRANGNRSGYAVTVLVIGLTMMGDFERKYTNRANRDFR</sequence>
<protein>
    <submittedName>
        <fullName evidence="2">Uncharacterized protein</fullName>
    </submittedName>
</protein>
<keyword evidence="1" id="KW-1133">Transmembrane helix</keyword>
<keyword evidence="1" id="KW-0812">Transmembrane</keyword>
<evidence type="ECO:0000313" key="3">
    <source>
        <dbReference type="Proteomes" id="UP001501734"/>
    </source>
</evidence>
<evidence type="ECO:0000313" key="2">
    <source>
        <dbReference type="EMBL" id="GAA4077028.1"/>
    </source>
</evidence>
<comment type="caution">
    <text evidence="2">The sequence shown here is derived from an EMBL/GenBank/DDBJ whole genome shotgun (WGS) entry which is preliminary data.</text>
</comment>
<reference evidence="3" key="1">
    <citation type="journal article" date="2019" name="Int. J. Syst. Evol. Microbiol.">
        <title>The Global Catalogue of Microorganisms (GCM) 10K type strain sequencing project: providing services to taxonomists for standard genome sequencing and annotation.</title>
        <authorList>
            <consortium name="The Broad Institute Genomics Platform"/>
            <consortium name="The Broad Institute Genome Sequencing Center for Infectious Disease"/>
            <person name="Wu L."/>
            <person name="Ma J."/>
        </authorList>
    </citation>
    <scope>NUCLEOTIDE SEQUENCE [LARGE SCALE GENOMIC DNA]</scope>
    <source>
        <strain evidence="3">JCM 17250</strain>
    </source>
</reference>